<dbReference type="EMBL" id="AP024086">
    <property type="protein sequence ID" value="BCL62844.1"/>
    <property type="molecule type" value="Genomic_DNA"/>
</dbReference>
<evidence type="ECO:0000313" key="4">
    <source>
        <dbReference type="Proteomes" id="UP000826725"/>
    </source>
</evidence>
<feature type="transmembrane region" description="Helical" evidence="2">
    <location>
        <begin position="457"/>
        <end position="479"/>
    </location>
</feature>
<protein>
    <recommendedName>
        <fullName evidence="5">Protein BatD</fullName>
    </recommendedName>
</protein>
<name>A0A8D5FWB6_9BACT</name>
<dbReference type="KEGG" id="dbk:DGMP_35370"/>
<keyword evidence="2" id="KW-0812">Transmembrane</keyword>
<dbReference type="RefSeq" id="WP_228855152.1">
    <property type="nucleotide sequence ID" value="NZ_AP024086.1"/>
</dbReference>
<evidence type="ECO:0000313" key="3">
    <source>
        <dbReference type="EMBL" id="BCL62844.1"/>
    </source>
</evidence>
<organism evidence="3 4">
    <name type="scientific">Desulfomarina profundi</name>
    <dbReference type="NCBI Taxonomy" id="2772557"/>
    <lineage>
        <taxon>Bacteria</taxon>
        <taxon>Pseudomonadati</taxon>
        <taxon>Thermodesulfobacteriota</taxon>
        <taxon>Desulfobulbia</taxon>
        <taxon>Desulfobulbales</taxon>
        <taxon>Desulfobulbaceae</taxon>
        <taxon>Desulfomarina</taxon>
    </lineage>
</organism>
<evidence type="ECO:0000256" key="1">
    <source>
        <dbReference type="SAM" id="MobiDB-lite"/>
    </source>
</evidence>
<reference evidence="3" key="1">
    <citation type="submission" date="2020-09" db="EMBL/GenBank/DDBJ databases">
        <title>Desulfogranum mesoprofundum gen. nov., sp. nov., a novel mesophilic, sulfate-reducing chemolithoautotroph isolated from a deep-sea hydrothermal vent chimney in the Suiyo Seamount.</title>
        <authorList>
            <person name="Hashimoto Y."/>
            <person name="Nakagawa S."/>
        </authorList>
    </citation>
    <scope>NUCLEOTIDE SEQUENCE</scope>
    <source>
        <strain evidence="3">KT2</strain>
    </source>
</reference>
<dbReference type="AlphaFoldDB" id="A0A8D5FWB6"/>
<keyword evidence="2" id="KW-1133">Transmembrane helix</keyword>
<sequence length="593" mass="65656">MHLGKLIIFLQLTVLLAIVPTPVFAKITAKAFLDSNTFPVTGAARLTVTVNGARSADIDLPEVKGVRFHSRGQSSQISIINGSYTSSITNTYLVEPLSPGQYSIPPISVTAGNTTVHTNRLEFEVTASTGTASPSSSPSSMQQQVAFIRLTPPGRHYTGEIIPIEIEVCFNSEYRININSLPVLHGDGVVMAPLDDKPERHRENIGGKTYNVLSWNAAVTGIKAGKHFISFSLDATQMLPGTRRPMASFGDIFNDPFFNNFFGGMEEKPIKVSSKRVNLEIIDLPEKGKPEIFTGAIGNFEMGVTAAPLKAEVGEPITLTIEIKGNGNFDRVEPPVFPKNSDWKTYTPTTDFISGEDALSGKKRYELAIVAKNSGIKEIPSLSFCFFNPEKQQYETVTSPPLAVNIAPPPDRPITSQPVEKKPGQPTKSKKKKVGMSLLHLEKGTFHQTIEPLYKKLWFIVVGGCCIILLFMVAILRIIQQNRKNNPQRQKKKENRERFSRNFKKLEQARKDEDDILFLSLCRQTIQEQLGPTWGIAPSALTLADIQKRINRTSPLTEIFAVAEEAGYGGKGISSQQMDEYLEQLRHELEDLL</sequence>
<gene>
    <name evidence="3" type="ORF">DGMP_35370</name>
</gene>
<dbReference type="InterPro" id="IPR025738">
    <property type="entry name" value="BatD"/>
</dbReference>
<feature type="region of interest" description="Disordered" evidence="1">
    <location>
        <begin position="408"/>
        <end position="433"/>
    </location>
</feature>
<keyword evidence="4" id="KW-1185">Reference proteome</keyword>
<keyword evidence="2" id="KW-0472">Membrane</keyword>
<evidence type="ECO:0008006" key="5">
    <source>
        <dbReference type="Google" id="ProtNLM"/>
    </source>
</evidence>
<accession>A0A8D5FWB6</accession>
<dbReference type="PANTHER" id="PTHR40940">
    <property type="entry name" value="PROTEIN BATD-RELATED"/>
    <property type="match status" value="1"/>
</dbReference>
<proteinExistence type="predicted"/>
<dbReference type="Pfam" id="PF13584">
    <property type="entry name" value="BatD"/>
    <property type="match status" value="2"/>
</dbReference>
<dbReference type="Proteomes" id="UP000826725">
    <property type="component" value="Chromosome"/>
</dbReference>
<evidence type="ECO:0000256" key="2">
    <source>
        <dbReference type="SAM" id="Phobius"/>
    </source>
</evidence>
<dbReference type="PANTHER" id="PTHR40940:SF2">
    <property type="entry name" value="BATD"/>
    <property type="match status" value="1"/>
</dbReference>